<proteinExistence type="inferred from homology"/>
<protein>
    <submittedName>
        <fullName evidence="6">Cellulase family glycosylhydrolase</fullName>
    </submittedName>
</protein>
<dbReference type="Proteomes" id="UP000315648">
    <property type="component" value="Unassembled WGS sequence"/>
</dbReference>
<dbReference type="Gene3D" id="2.60.120.260">
    <property type="entry name" value="Galactose-binding domain-like"/>
    <property type="match status" value="1"/>
</dbReference>
<evidence type="ECO:0000256" key="3">
    <source>
        <dbReference type="RuleBase" id="RU361153"/>
    </source>
</evidence>
<comment type="similarity">
    <text evidence="3">Belongs to the glycosyl hydrolase 5 (cellulase A) family.</text>
</comment>
<dbReference type="PANTHER" id="PTHR34142">
    <property type="entry name" value="ENDO-BETA-1,4-GLUCANASE A"/>
    <property type="match status" value="1"/>
</dbReference>
<dbReference type="AlphaFoldDB" id="A0A556QSG2"/>
<evidence type="ECO:0000313" key="6">
    <source>
        <dbReference type="EMBL" id="TSJ79575.1"/>
    </source>
</evidence>
<comment type="caution">
    <text evidence="6">The sequence shown here is derived from an EMBL/GenBank/DDBJ whole genome shotgun (WGS) entry which is preliminary data.</text>
</comment>
<dbReference type="InterPro" id="IPR017853">
    <property type="entry name" value="GH"/>
</dbReference>
<gene>
    <name evidence="6" type="ORF">FPL22_09900</name>
</gene>
<keyword evidence="1 3" id="KW-0378">Hydrolase</keyword>
<dbReference type="GO" id="GO:0004553">
    <property type="term" value="F:hydrolase activity, hydrolyzing O-glycosyl compounds"/>
    <property type="evidence" value="ECO:0007669"/>
    <property type="project" value="InterPro"/>
</dbReference>
<reference evidence="6 7" key="1">
    <citation type="submission" date="2019-07" db="EMBL/GenBank/DDBJ databases">
        <title>Description of 53C-WASEF.</title>
        <authorList>
            <person name="Pitt A."/>
            <person name="Hahn M.W."/>
        </authorList>
    </citation>
    <scope>NUCLEOTIDE SEQUENCE [LARGE SCALE GENOMIC DNA]</scope>
    <source>
        <strain evidence="6 7">53C-WASEF</strain>
    </source>
</reference>
<name>A0A556QSG2_9BACT</name>
<accession>A0A556QSG2</accession>
<dbReference type="Gene3D" id="3.20.20.80">
    <property type="entry name" value="Glycosidases"/>
    <property type="match status" value="1"/>
</dbReference>
<sequence>MKRLLPFLFLLCPFLLHAEPAASVLTNGDFESGSEGWPLNEGASIQSEDSGNHFLRLEFSEPSRLLSVYRSFPIDSSHQAFVFSFRARYDNIVHGKEQWHDGRIILDFKDAGGKRLASPSPPYFKKTSKGWIEKTLEFTVPAGAVRLEIMPALFNVKAGTFDLDDLTLTPADPAPIIARREAHIAERAADTARRAAAVKPTIPAPPADKMPPALRVVGNQIQTDTGTTVWLQGLAIPSLEWVSNGENILKSTEIALTEWKANCIRLPVRDNFWTGKGPYQKDGGAGYRQLIEDVANLCATHGAYLVLDLHRFRAPEEAHVAFWKDAATRFKNHPAVLFELFNEPHDLSWDVWKKGGFVTDEKSNATIVAENGEKLRGFQSVGMQRLLDTIRETGAQNIVIVGGLDWGYDLSGILNGHALDDRGGRGIVYSTHVYPWKSAWQGKFLALADKYPLFIGELGGEEKPMAFLRPDQHEDPYTWSPDMLGLIQKYKFHWTGWSFHHKASPRILLSLETYEPTPYWGQFVKDALAGKQFELKKLR</sequence>
<dbReference type="InterPro" id="IPR001547">
    <property type="entry name" value="Glyco_hydro_5"/>
</dbReference>
<feature type="domain" description="Glycoside hydrolase family 5" evidence="5">
    <location>
        <begin position="231"/>
        <end position="502"/>
    </location>
</feature>
<dbReference type="Pfam" id="PF00150">
    <property type="entry name" value="Cellulase"/>
    <property type="match status" value="1"/>
</dbReference>
<dbReference type="OrthoDB" id="182870at2"/>
<keyword evidence="4" id="KW-0732">Signal</keyword>
<dbReference type="GO" id="GO:0009251">
    <property type="term" value="P:glucan catabolic process"/>
    <property type="evidence" value="ECO:0007669"/>
    <property type="project" value="TreeGrafter"/>
</dbReference>
<evidence type="ECO:0000313" key="7">
    <source>
        <dbReference type="Proteomes" id="UP000315648"/>
    </source>
</evidence>
<dbReference type="RefSeq" id="WP_144230116.1">
    <property type="nucleotide sequence ID" value="NZ_CBCRVV010000032.1"/>
</dbReference>
<organism evidence="6 7">
    <name type="scientific">Rariglobus hedericola</name>
    <dbReference type="NCBI Taxonomy" id="2597822"/>
    <lineage>
        <taxon>Bacteria</taxon>
        <taxon>Pseudomonadati</taxon>
        <taxon>Verrucomicrobiota</taxon>
        <taxon>Opitutia</taxon>
        <taxon>Opitutales</taxon>
        <taxon>Opitutaceae</taxon>
        <taxon>Rariglobus</taxon>
    </lineage>
</organism>
<evidence type="ECO:0000256" key="2">
    <source>
        <dbReference type="ARBA" id="ARBA00023295"/>
    </source>
</evidence>
<dbReference type="PROSITE" id="PS00659">
    <property type="entry name" value="GLYCOSYL_HYDROL_F5"/>
    <property type="match status" value="1"/>
</dbReference>
<keyword evidence="7" id="KW-1185">Reference proteome</keyword>
<evidence type="ECO:0000259" key="5">
    <source>
        <dbReference type="Pfam" id="PF00150"/>
    </source>
</evidence>
<dbReference type="EMBL" id="VMBG01000001">
    <property type="protein sequence ID" value="TSJ79575.1"/>
    <property type="molecule type" value="Genomic_DNA"/>
</dbReference>
<dbReference type="InterPro" id="IPR018087">
    <property type="entry name" value="Glyco_hydro_5_CS"/>
</dbReference>
<feature type="chain" id="PRO_5022047551" evidence="4">
    <location>
        <begin position="19"/>
        <end position="539"/>
    </location>
</feature>
<dbReference type="SUPFAM" id="SSF51445">
    <property type="entry name" value="(Trans)glycosidases"/>
    <property type="match status" value="1"/>
</dbReference>
<keyword evidence="2 3" id="KW-0326">Glycosidase</keyword>
<evidence type="ECO:0000256" key="1">
    <source>
        <dbReference type="ARBA" id="ARBA00022801"/>
    </source>
</evidence>
<dbReference type="PANTHER" id="PTHR34142:SF1">
    <property type="entry name" value="GLYCOSIDE HYDROLASE FAMILY 5 DOMAIN-CONTAINING PROTEIN"/>
    <property type="match status" value="1"/>
</dbReference>
<feature type="signal peptide" evidence="4">
    <location>
        <begin position="1"/>
        <end position="18"/>
    </location>
</feature>
<evidence type="ECO:0000256" key="4">
    <source>
        <dbReference type="SAM" id="SignalP"/>
    </source>
</evidence>